<name>A0A4C1TDQ2_EUMVA</name>
<evidence type="ECO:0000256" key="1">
    <source>
        <dbReference type="SAM" id="MobiDB-lite"/>
    </source>
</evidence>
<accession>A0A4C1TDQ2</accession>
<gene>
    <name evidence="2" type="ORF">EVAR_92936_1</name>
</gene>
<comment type="caution">
    <text evidence="2">The sequence shown here is derived from an EMBL/GenBank/DDBJ whole genome shotgun (WGS) entry which is preliminary data.</text>
</comment>
<sequence length="142" mass="16235">MQLENLKTKDSTEKSTSNGNLDLVFNSVHSLRSLSWWSSIKKKKIAAHSFRALTRHTSFVVYLRRCGRSPAEWALSRRTRRVHDPVLRPPSAGRRTGHVRCTRDSNVSSSTETALIRYRVSPMAPLPRLLVLFGREGFCDRI</sequence>
<proteinExistence type="predicted"/>
<reference evidence="2 3" key="1">
    <citation type="journal article" date="2019" name="Commun. Biol.">
        <title>The bagworm genome reveals a unique fibroin gene that provides high tensile strength.</title>
        <authorList>
            <person name="Kono N."/>
            <person name="Nakamura H."/>
            <person name="Ohtoshi R."/>
            <person name="Tomita M."/>
            <person name="Numata K."/>
            <person name="Arakawa K."/>
        </authorList>
    </citation>
    <scope>NUCLEOTIDE SEQUENCE [LARGE SCALE GENOMIC DNA]</scope>
</reference>
<evidence type="ECO:0000313" key="3">
    <source>
        <dbReference type="Proteomes" id="UP000299102"/>
    </source>
</evidence>
<organism evidence="2 3">
    <name type="scientific">Eumeta variegata</name>
    <name type="common">Bagworm moth</name>
    <name type="synonym">Eumeta japonica</name>
    <dbReference type="NCBI Taxonomy" id="151549"/>
    <lineage>
        <taxon>Eukaryota</taxon>
        <taxon>Metazoa</taxon>
        <taxon>Ecdysozoa</taxon>
        <taxon>Arthropoda</taxon>
        <taxon>Hexapoda</taxon>
        <taxon>Insecta</taxon>
        <taxon>Pterygota</taxon>
        <taxon>Neoptera</taxon>
        <taxon>Endopterygota</taxon>
        <taxon>Lepidoptera</taxon>
        <taxon>Glossata</taxon>
        <taxon>Ditrysia</taxon>
        <taxon>Tineoidea</taxon>
        <taxon>Psychidae</taxon>
        <taxon>Oiketicinae</taxon>
        <taxon>Eumeta</taxon>
    </lineage>
</organism>
<feature type="region of interest" description="Disordered" evidence="1">
    <location>
        <begin position="85"/>
        <end position="104"/>
    </location>
</feature>
<keyword evidence="3" id="KW-1185">Reference proteome</keyword>
<dbReference type="AlphaFoldDB" id="A0A4C1TDQ2"/>
<protein>
    <submittedName>
        <fullName evidence="2">Uncharacterized protein</fullName>
    </submittedName>
</protein>
<evidence type="ECO:0000313" key="2">
    <source>
        <dbReference type="EMBL" id="GBP11431.1"/>
    </source>
</evidence>
<dbReference type="EMBL" id="BGZK01000046">
    <property type="protein sequence ID" value="GBP11431.1"/>
    <property type="molecule type" value="Genomic_DNA"/>
</dbReference>
<dbReference type="Proteomes" id="UP000299102">
    <property type="component" value="Unassembled WGS sequence"/>
</dbReference>